<keyword evidence="10 15" id="KW-0408">Iron</keyword>
<comment type="function">
    <text evidence="2">Removal of H(2)O(2), oxidation of toxic reductants, biosynthesis and degradation of lignin, suberization, auxin catabolism, response to environmental stresses such as wounding, pathogen attack and oxidative stress. These functions might be dependent on each isozyme/isoform in each plant tissue.</text>
</comment>
<comment type="cofactor">
    <cofactor evidence="15 18">
        <name>heme b</name>
        <dbReference type="ChEBI" id="CHEBI:60344"/>
    </cofactor>
    <text evidence="15 18">Binds 1 heme b (iron(II)-protoporphyrin IX) group per subunit.</text>
</comment>
<evidence type="ECO:0000256" key="3">
    <source>
        <dbReference type="ARBA" id="ARBA00006873"/>
    </source>
</evidence>
<dbReference type="RefSeq" id="XP_022730924.1">
    <property type="nucleotide sequence ID" value="XM_022875189.1"/>
</dbReference>
<feature type="binding site" evidence="15">
    <location>
        <position position="73"/>
    </location>
    <ligand>
        <name>Ca(2+)</name>
        <dbReference type="ChEBI" id="CHEBI:29108"/>
        <label>1</label>
    </ligand>
</feature>
<dbReference type="GO" id="GO:0046872">
    <property type="term" value="F:metal ion binding"/>
    <property type="evidence" value="ECO:0007669"/>
    <property type="project" value="UniProtKB-UniRule"/>
</dbReference>
<dbReference type="GO" id="GO:0042744">
    <property type="term" value="P:hydrogen peroxide catabolic process"/>
    <property type="evidence" value="ECO:0007669"/>
    <property type="project" value="UniProtKB-KW"/>
</dbReference>
<dbReference type="InterPro" id="IPR002016">
    <property type="entry name" value="Haem_peroxidase"/>
</dbReference>
<proteinExistence type="inferred from homology"/>
<evidence type="ECO:0000313" key="21">
    <source>
        <dbReference type="RefSeq" id="XP_022730924.1"/>
    </source>
</evidence>
<dbReference type="InterPro" id="IPR019794">
    <property type="entry name" value="Peroxidases_AS"/>
</dbReference>
<dbReference type="InterPro" id="IPR010255">
    <property type="entry name" value="Haem_peroxidase_sf"/>
</dbReference>
<comment type="cofactor">
    <cofactor evidence="15 18">
        <name>Ca(2+)</name>
        <dbReference type="ChEBI" id="CHEBI:29108"/>
    </cofactor>
    <text evidence="15 18">Binds 2 calcium ions per subunit.</text>
</comment>
<feature type="binding site" evidence="15">
    <location>
        <position position="71"/>
    </location>
    <ligand>
        <name>Ca(2+)</name>
        <dbReference type="ChEBI" id="CHEBI:29108"/>
        <label>1</label>
    </ligand>
</feature>
<dbReference type="FunFam" id="1.10.420.10:FF:000001">
    <property type="entry name" value="Peroxidase"/>
    <property type="match status" value="1"/>
</dbReference>
<feature type="binding site" evidence="15">
    <location>
        <position position="64"/>
    </location>
    <ligand>
        <name>Ca(2+)</name>
        <dbReference type="ChEBI" id="CHEBI:29108"/>
        <label>1</label>
    </ligand>
</feature>
<sequence length="327" mass="36343">MNSPSLFFPIFLFLHLTLSHAQLRVNYYQNTCPDVESIVSSAVKQKFQQTFVTAPATLRLFFHDCFVRGCDASVMLASWNNTAEKDNPDNLSLAGDGFDTVIKAKAAVDSVPKCRNKVSCADILAMATRDVIALTGSPSYAVELGRLDGRISTKRSVRHHLPSPDRKLDILKAMFASHGLTLTDMIALSGAHTIGFSHCNRFSRRIYNFKSKSKIDPTLNPPYARRLGQMCPEKVDPRMAIDMDPATPRTFDNVYYRNLQQGKGLFTSDQTLFTDARSRTAVNIFASNKTAFEEAFVAAITKLGRIGVRRGKQGEIRHDCAAVNKII</sequence>
<reference evidence="21" key="1">
    <citation type="submission" date="2025-08" db="UniProtKB">
        <authorList>
            <consortium name="RefSeq"/>
        </authorList>
    </citation>
    <scope>IDENTIFICATION</scope>
    <source>
        <tissue evidence="21">Fruit stalk</tissue>
    </source>
</reference>
<dbReference type="PRINTS" id="PR00458">
    <property type="entry name" value="PEROXIDASE"/>
</dbReference>
<feature type="disulfide bond" evidence="17">
    <location>
        <begin position="65"/>
        <end position="70"/>
    </location>
</feature>
<evidence type="ECO:0000256" key="4">
    <source>
        <dbReference type="ARBA" id="ARBA00012313"/>
    </source>
</evidence>
<keyword evidence="7 18" id="KW-0349">Heme</keyword>
<comment type="subcellular location">
    <subcellularLocation>
        <location evidence="18">Secreted</location>
    </subcellularLocation>
</comment>
<dbReference type="Proteomes" id="UP000515121">
    <property type="component" value="Unplaced"/>
</dbReference>
<keyword evidence="8 15" id="KW-0479">Metal-binding</keyword>
<dbReference type="AlphaFoldDB" id="A0A6P5XRQ2"/>
<keyword evidence="6 18" id="KW-0575">Peroxidase</keyword>
<dbReference type="GeneID" id="111285639"/>
<dbReference type="GO" id="GO:0006979">
    <property type="term" value="P:response to oxidative stress"/>
    <property type="evidence" value="ECO:0007669"/>
    <property type="project" value="UniProtKB-UniRule"/>
</dbReference>
<dbReference type="GO" id="GO:0005576">
    <property type="term" value="C:extracellular region"/>
    <property type="evidence" value="ECO:0007669"/>
    <property type="project" value="UniProtKB-SubCell"/>
</dbReference>
<dbReference type="SUPFAM" id="SSF48113">
    <property type="entry name" value="Heme-dependent peroxidases"/>
    <property type="match status" value="1"/>
</dbReference>
<feature type="domain" description="Plant heme peroxidase family profile" evidence="19">
    <location>
        <begin position="22"/>
        <end position="324"/>
    </location>
</feature>
<dbReference type="FunFam" id="1.10.520.10:FF:000008">
    <property type="entry name" value="Peroxidase"/>
    <property type="match status" value="1"/>
</dbReference>
<keyword evidence="18" id="KW-0732">Signal</keyword>
<dbReference type="PANTHER" id="PTHR31517:SF73">
    <property type="entry name" value="PEROXIDASE"/>
    <property type="match status" value="1"/>
</dbReference>
<dbReference type="CDD" id="cd00693">
    <property type="entry name" value="secretory_peroxidase"/>
    <property type="match status" value="1"/>
</dbReference>
<evidence type="ECO:0000256" key="13">
    <source>
        <dbReference type="PIRSR" id="PIRSR600823-1"/>
    </source>
</evidence>
<dbReference type="GO" id="GO:0020037">
    <property type="term" value="F:heme binding"/>
    <property type="evidence" value="ECO:0007669"/>
    <property type="project" value="UniProtKB-UniRule"/>
</dbReference>
<evidence type="ECO:0000256" key="17">
    <source>
        <dbReference type="PIRSR" id="PIRSR600823-5"/>
    </source>
</evidence>
<keyword evidence="15 18" id="KW-0106">Calcium</keyword>
<evidence type="ECO:0000313" key="20">
    <source>
        <dbReference type="Proteomes" id="UP000515121"/>
    </source>
</evidence>
<feature type="binding site" evidence="15">
    <location>
        <position position="69"/>
    </location>
    <ligand>
        <name>Ca(2+)</name>
        <dbReference type="ChEBI" id="CHEBI:29108"/>
        <label>1</label>
    </ligand>
</feature>
<evidence type="ECO:0000256" key="8">
    <source>
        <dbReference type="ARBA" id="ARBA00022723"/>
    </source>
</evidence>
<feature type="signal peptide" evidence="18">
    <location>
        <begin position="1"/>
        <end position="21"/>
    </location>
</feature>
<dbReference type="PROSITE" id="PS50873">
    <property type="entry name" value="PEROXIDASE_4"/>
    <property type="match status" value="1"/>
</dbReference>
<accession>A0A6P5XRQ2</accession>
<comment type="similarity">
    <text evidence="18">Belongs to the peroxidase family. Classical plant (class III) peroxidase subfamily.</text>
</comment>
<dbReference type="PROSITE" id="PS00435">
    <property type="entry name" value="PEROXIDASE_1"/>
    <property type="match status" value="1"/>
</dbReference>
<evidence type="ECO:0000256" key="7">
    <source>
        <dbReference type="ARBA" id="ARBA00022617"/>
    </source>
</evidence>
<dbReference type="InterPro" id="IPR033905">
    <property type="entry name" value="Secretory_peroxidase"/>
</dbReference>
<keyword evidence="20" id="KW-1185">Reference proteome</keyword>
<feature type="binding site" description="axial binding residue" evidence="15">
    <location>
        <position position="192"/>
    </location>
    <ligand>
        <name>heme b</name>
        <dbReference type="ChEBI" id="CHEBI:60344"/>
    </ligand>
    <ligandPart>
        <name>Fe</name>
        <dbReference type="ChEBI" id="CHEBI:18248"/>
    </ligandPart>
</feature>
<evidence type="ECO:0000256" key="2">
    <source>
        <dbReference type="ARBA" id="ARBA00002322"/>
    </source>
</evidence>
<evidence type="ECO:0000256" key="11">
    <source>
        <dbReference type="ARBA" id="ARBA00023157"/>
    </source>
</evidence>
<feature type="disulfide bond" evidence="17">
    <location>
        <begin position="120"/>
        <end position="320"/>
    </location>
</feature>
<dbReference type="Pfam" id="PF00141">
    <property type="entry name" value="peroxidase"/>
    <property type="match status" value="1"/>
</dbReference>
<feature type="disulfide bond" evidence="17">
    <location>
        <begin position="199"/>
        <end position="231"/>
    </location>
</feature>
<dbReference type="PROSITE" id="PS00436">
    <property type="entry name" value="PEROXIDASE_2"/>
    <property type="match status" value="1"/>
</dbReference>
<dbReference type="EC" id="1.11.1.7" evidence="4 18"/>
<evidence type="ECO:0000256" key="10">
    <source>
        <dbReference type="ARBA" id="ARBA00023004"/>
    </source>
</evidence>
<dbReference type="InterPro" id="IPR000823">
    <property type="entry name" value="Peroxidase_pln"/>
</dbReference>
<feature type="site" description="Transition state stabilizer" evidence="16">
    <location>
        <position position="59"/>
    </location>
</feature>
<dbReference type="InterPro" id="IPR019793">
    <property type="entry name" value="Peroxidases_heam-ligand_BS"/>
</dbReference>
<dbReference type="KEGG" id="dzi:111285639"/>
<evidence type="ECO:0000256" key="15">
    <source>
        <dbReference type="PIRSR" id="PIRSR600823-3"/>
    </source>
</evidence>
<dbReference type="PANTHER" id="PTHR31517">
    <property type="match status" value="1"/>
</dbReference>
<feature type="active site" description="Proton acceptor" evidence="13">
    <location>
        <position position="63"/>
    </location>
</feature>
<keyword evidence="12 18" id="KW-0376">Hydrogen peroxide</keyword>
<evidence type="ECO:0000256" key="18">
    <source>
        <dbReference type="RuleBase" id="RU362060"/>
    </source>
</evidence>
<comment type="similarity">
    <text evidence="3">Belongs to the peroxidase family. Ascorbate peroxidase subfamily.</text>
</comment>
<protein>
    <recommendedName>
        <fullName evidence="4 18">Peroxidase</fullName>
        <ecNumber evidence="4 18">1.11.1.7</ecNumber>
    </recommendedName>
</protein>
<feature type="binding site" evidence="15">
    <location>
        <position position="244"/>
    </location>
    <ligand>
        <name>Ca(2+)</name>
        <dbReference type="ChEBI" id="CHEBI:29108"/>
        <label>2</label>
    </ligand>
</feature>
<keyword evidence="11 17" id="KW-1015">Disulfide bond</keyword>
<evidence type="ECO:0000256" key="1">
    <source>
        <dbReference type="ARBA" id="ARBA00000189"/>
    </source>
</evidence>
<feature type="binding site" evidence="15">
    <location>
        <position position="84"/>
    </location>
    <ligand>
        <name>Ca(2+)</name>
        <dbReference type="ChEBI" id="CHEBI:29108"/>
        <label>1</label>
    </ligand>
</feature>
<name>A0A6P5XRQ2_DURZI</name>
<feature type="chain" id="PRO_5028517267" description="Peroxidase" evidence="18">
    <location>
        <begin position="22"/>
        <end position="327"/>
    </location>
</feature>
<keyword evidence="9 18" id="KW-0560">Oxidoreductase</keyword>
<evidence type="ECO:0000259" key="19">
    <source>
        <dbReference type="PROSITE" id="PS50873"/>
    </source>
</evidence>
<evidence type="ECO:0000256" key="12">
    <source>
        <dbReference type="ARBA" id="ARBA00023324"/>
    </source>
</evidence>
<feature type="binding site" evidence="15">
    <location>
        <position position="67"/>
    </location>
    <ligand>
        <name>Ca(2+)</name>
        <dbReference type="ChEBI" id="CHEBI:29108"/>
        <label>1</label>
    </ligand>
</feature>
<evidence type="ECO:0000256" key="5">
    <source>
        <dbReference type="ARBA" id="ARBA00022525"/>
    </source>
</evidence>
<evidence type="ECO:0000256" key="14">
    <source>
        <dbReference type="PIRSR" id="PIRSR600823-2"/>
    </source>
</evidence>
<organism evidence="20 21">
    <name type="scientific">Durio zibethinus</name>
    <name type="common">Durian</name>
    <dbReference type="NCBI Taxonomy" id="66656"/>
    <lineage>
        <taxon>Eukaryota</taxon>
        <taxon>Viridiplantae</taxon>
        <taxon>Streptophyta</taxon>
        <taxon>Embryophyta</taxon>
        <taxon>Tracheophyta</taxon>
        <taxon>Spermatophyta</taxon>
        <taxon>Magnoliopsida</taxon>
        <taxon>eudicotyledons</taxon>
        <taxon>Gunneridae</taxon>
        <taxon>Pentapetalae</taxon>
        <taxon>rosids</taxon>
        <taxon>malvids</taxon>
        <taxon>Malvales</taxon>
        <taxon>Malvaceae</taxon>
        <taxon>Helicteroideae</taxon>
        <taxon>Durio</taxon>
    </lineage>
</organism>
<evidence type="ECO:0000256" key="16">
    <source>
        <dbReference type="PIRSR" id="PIRSR600823-4"/>
    </source>
</evidence>
<dbReference type="Gene3D" id="1.10.520.10">
    <property type="match status" value="1"/>
</dbReference>
<feature type="binding site" evidence="15">
    <location>
        <position position="193"/>
    </location>
    <ligand>
        <name>Ca(2+)</name>
        <dbReference type="ChEBI" id="CHEBI:29108"/>
        <label>2</label>
    </ligand>
</feature>
<feature type="binding site" evidence="14">
    <location>
        <position position="162"/>
    </location>
    <ligand>
        <name>substrate</name>
    </ligand>
</feature>
<dbReference type="OrthoDB" id="2113341at2759"/>
<evidence type="ECO:0000256" key="6">
    <source>
        <dbReference type="ARBA" id="ARBA00022559"/>
    </source>
</evidence>
<feature type="binding site" evidence="15">
    <location>
        <position position="247"/>
    </location>
    <ligand>
        <name>Ca(2+)</name>
        <dbReference type="ChEBI" id="CHEBI:29108"/>
        <label>2</label>
    </ligand>
</feature>
<comment type="catalytic activity">
    <reaction evidence="1 18">
        <text>2 a phenolic donor + H2O2 = 2 a phenolic radical donor + 2 H2O</text>
        <dbReference type="Rhea" id="RHEA:56136"/>
        <dbReference type="ChEBI" id="CHEBI:15377"/>
        <dbReference type="ChEBI" id="CHEBI:16240"/>
        <dbReference type="ChEBI" id="CHEBI:139520"/>
        <dbReference type="ChEBI" id="CHEBI:139521"/>
        <dbReference type="EC" id="1.11.1.7"/>
    </reaction>
</comment>
<dbReference type="GO" id="GO:0140825">
    <property type="term" value="F:lactoperoxidase activity"/>
    <property type="evidence" value="ECO:0007669"/>
    <property type="project" value="UniProtKB-EC"/>
</dbReference>
<keyword evidence="5 18" id="KW-0964">Secreted</keyword>
<evidence type="ECO:0000256" key="9">
    <source>
        <dbReference type="ARBA" id="ARBA00023002"/>
    </source>
</evidence>
<gene>
    <name evidence="21" type="primary">LOC111285639</name>
</gene>
<feature type="disulfide bond" evidence="17">
    <location>
        <begin position="32"/>
        <end position="114"/>
    </location>
</feature>
<dbReference type="PRINTS" id="PR00461">
    <property type="entry name" value="PLPEROXIDASE"/>
</dbReference>
<feature type="binding site" evidence="15">
    <location>
        <position position="252"/>
    </location>
    <ligand>
        <name>Ca(2+)</name>
        <dbReference type="ChEBI" id="CHEBI:29108"/>
        <label>2</label>
    </ligand>
</feature>
<dbReference type="Gene3D" id="1.10.420.10">
    <property type="entry name" value="Peroxidase, domain 2"/>
    <property type="match status" value="1"/>
</dbReference>